<keyword evidence="1" id="KW-0472">Membrane</keyword>
<dbReference type="Proteomes" id="UP000198605">
    <property type="component" value="Unassembled WGS sequence"/>
</dbReference>
<protein>
    <recommendedName>
        <fullName evidence="4">BNR repeat-like domain-containing protein</fullName>
    </recommendedName>
</protein>
<dbReference type="STRING" id="47854.GA0070603_4102"/>
<dbReference type="CDD" id="cd15482">
    <property type="entry name" value="Sialidase_non-viral"/>
    <property type="match status" value="1"/>
</dbReference>
<evidence type="ECO:0000256" key="1">
    <source>
        <dbReference type="SAM" id="Phobius"/>
    </source>
</evidence>
<keyword evidence="3" id="KW-1185">Reference proteome</keyword>
<proteinExistence type="predicted"/>
<reference evidence="3" key="1">
    <citation type="submission" date="2016-06" db="EMBL/GenBank/DDBJ databases">
        <authorList>
            <person name="Varghese N."/>
            <person name="Submissions Spin"/>
        </authorList>
    </citation>
    <scope>NUCLEOTIDE SEQUENCE [LARGE SCALE GENOMIC DNA]</scope>
    <source>
        <strain evidence="3">DSM 44151</strain>
    </source>
</reference>
<evidence type="ECO:0008006" key="4">
    <source>
        <dbReference type="Google" id="ProtNLM"/>
    </source>
</evidence>
<dbReference type="EMBL" id="FMIB01000002">
    <property type="protein sequence ID" value="SCL66100.1"/>
    <property type="molecule type" value="Genomic_DNA"/>
</dbReference>
<keyword evidence="1" id="KW-0812">Transmembrane</keyword>
<accession>A0A1C6VJK2</accession>
<feature type="transmembrane region" description="Helical" evidence="1">
    <location>
        <begin position="39"/>
        <end position="59"/>
    </location>
</feature>
<organism evidence="2 3">
    <name type="scientific">Micromonospora chersina</name>
    <dbReference type="NCBI Taxonomy" id="47854"/>
    <lineage>
        <taxon>Bacteria</taxon>
        <taxon>Bacillati</taxon>
        <taxon>Actinomycetota</taxon>
        <taxon>Actinomycetes</taxon>
        <taxon>Micromonosporales</taxon>
        <taxon>Micromonosporaceae</taxon>
        <taxon>Micromonospora</taxon>
    </lineage>
</organism>
<gene>
    <name evidence="2" type="ORF">GA0070603_4102</name>
</gene>
<dbReference type="Gene3D" id="2.130.10.10">
    <property type="entry name" value="YVTN repeat-like/Quinoprotein amine dehydrogenase"/>
    <property type="match status" value="1"/>
</dbReference>
<dbReference type="InterPro" id="IPR036278">
    <property type="entry name" value="Sialidase_sf"/>
</dbReference>
<name>A0A1C6VJK2_9ACTN</name>
<dbReference type="SUPFAM" id="SSF50939">
    <property type="entry name" value="Sialidases"/>
    <property type="match status" value="1"/>
</dbReference>
<evidence type="ECO:0000313" key="2">
    <source>
        <dbReference type="EMBL" id="SCL66100.1"/>
    </source>
</evidence>
<dbReference type="InterPro" id="IPR015943">
    <property type="entry name" value="WD40/YVTN_repeat-like_dom_sf"/>
</dbReference>
<keyword evidence="1" id="KW-1133">Transmembrane helix</keyword>
<dbReference type="GeneID" id="43280730"/>
<dbReference type="RefSeq" id="WP_091316505.1">
    <property type="nucleotide sequence ID" value="NZ_FMIB01000002.1"/>
</dbReference>
<evidence type="ECO:0000313" key="3">
    <source>
        <dbReference type="Proteomes" id="UP000198605"/>
    </source>
</evidence>
<dbReference type="OrthoDB" id="9764804at2"/>
<sequence length="406" mass="43522">MSDREFTGFDVDTVAEAVRQPPLADLRAAARSRRRQRSAVLAVTVLVALVGLAAVPLTARSGGTDWGGPDQPPARPTRAGEFVLTGPESGVAVVRFRCEVWFAHSDDGGRNWSDWHAARYRPSTCESDDSPADLEYAVLAEGVYLVREEGGSRLSTDAGRTWRDADRAIVPVAAFPAKARPVFCQQGCGAVREPLAVAGSTVYRLTGKPPSPYPPFSIYPAADGTVWVTYWPGEIDRPTVVARSADRGATWTTWRPEVRTNVVAVVGVDDREAYLLIEPAPPAGSTTPTGPATLLRTIDGGKTWADTGTDLPATQELPGLAIGSDGSLLVPMSGHDDPEIVARLLVSRDDGRRFTIAREYRRLEGAVGSGPGAAWLYGRDDRSDAAPDHVVVTADGVGWTRFPLPR</sequence>
<dbReference type="AlphaFoldDB" id="A0A1C6VJK2"/>
<dbReference type="SUPFAM" id="SSF110296">
    <property type="entry name" value="Oligoxyloglucan reducing end-specific cellobiohydrolase"/>
    <property type="match status" value="1"/>
</dbReference>